<protein>
    <submittedName>
        <fullName evidence="1">Uncharacterized protein</fullName>
    </submittedName>
</protein>
<evidence type="ECO:0000313" key="1">
    <source>
        <dbReference type="EMBL" id="QCQ57882.1"/>
    </source>
</evidence>
<dbReference type="EMBL" id="MK719701">
    <property type="protein sequence ID" value="QCQ57882.1"/>
    <property type="molecule type" value="Genomic_DNA"/>
</dbReference>
<evidence type="ECO:0000313" key="2">
    <source>
        <dbReference type="Proteomes" id="UP000304214"/>
    </source>
</evidence>
<reference evidence="1 2" key="1">
    <citation type="submission" date="2019-03" db="EMBL/GenBank/DDBJ databases">
        <title>Genomic and seasonal variations among aquatic phages infecting the Baltic Sea Gammaproteobacteria Rheinheimera sp. bal341.</title>
        <authorList>
            <person name="Nilsson E."/>
            <person name="Li K."/>
            <person name="Fridlund J."/>
            <person name="Sulcius S."/>
            <person name="Bunse C."/>
            <person name="Karlsson C.M.G."/>
            <person name="Lindh M."/>
            <person name="Lundin D."/>
            <person name="Pinhassi J."/>
            <person name="Holmfeldt K."/>
        </authorList>
    </citation>
    <scope>NUCLEOTIDE SEQUENCE [LARGE SCALE GENOMIC DNA]</scope>
</reference>
<sequence>MFAFIGNFRYHIDRTDYQKISWEYSRQVNQHIDWQEAKINGSFVNVRVDNGVVVQLESATGVNYIRIGK</sequence>
<dbReference type="Proteomes" id="UP000304214">
    <property type="component" value="Segment"/>
</dbReference>
<organism evidence="1 2">
    <name type="scientific">Rheinheimera phage vB_RspM_Barba1A</name>
    <dbReference type="NCBI Taxonomy" id="2565659"/>
    <lineage>
        <taxon>Viruses</taxon>
        <taxon>Duplodnaviria</taxon>
        <taxon>Heunggongvirae</taxon>
        <taxon>Uroviricota</taxon>
        <taxon>Caudoviricetes</taxon>
        <taxon>Barbavirus</taxon>
        <taxon>Barbavirus barba18A</taxon>
    </lineage>
</organism>
<proteinExistence type="predicted"/>
<name>A0A4P8MVD4_9CAUD</name>
<gene>
    <name evidence="1" type="ORF">Barba1A_gp031</name>
</gene>
<accession>A0A4P8MVD4</accession>